<dbReference type="EMBL" id="QPFP01000058">
    <property type="protein sequence ID" value="TEB25277.1"/>
    <property type="molecule type" value="Genomic_DNA"/>
</dbReference>
<sequence>MLAEQRNVWGASLSLFLPSSVVPGLPQRALSSLEDDVTRRPRHLIYDTTRFTPSPSAQCYPARLFVFRYPLSASPVLDPAGREHLIDTKRPSPLSPRSLFILSDRAARLPSAYPPLFIESSP</sequence>
<accession>A0A4Y7STT7</accession>
<reference evidence="1 2" key="1">
    <citation type="journal article" date="2019" name="Nat. Ecol. Evol.">
        <title>Megaphylogeny resolves global patterns of mushroom evolution.</title>
        <authorList>
            <person name="Varga T."/>
            <person name="Krizsan K."/>
            <person name="Foldi C."/>
            <person name="Dima B."/>
            <person name="Sanchez-Garcia M."/>
            <person name="Sanchez-Ramirez S."/>
            <person name="Szollosi G.J."/>
            <person name="Szarkandi J.G."/>
            <person name="Papp V."/>
            <person name="Albert L."/>
            <person name="Andreopoulos W."/>
            <person name="Angelini C."/>
            <person name="Antonin V."/>
            <person name="Barry K.W."/>
            <person name="Bougher N.L."/>
            <person name="Buchanan P."/>
            <person name="Buyck B."/>
            <person name="Bense V."/>
            <person name="Catcheside P."/>
            <person name="Chovatia M."/>
            <person name="Cooper J."/>
            <person name="Damon W."/>
            <person name="Desjardin D."/>
            <person name="Finy P."/>
            <person name="Geml J."/>
            <person name="Haridas S."/>
            <person name="Hughes K."/>
            <person name="Justo A."/>
            <person name="Karasinski D."/>
            <person name="Kautmanova I."/>
            <person name="Kiss B."/>
            <person name="Kocsube S."/>
            <person name="Kotiranta H."/>
            <person name="LaButti K.M."/>
            <person name="Lechner B.E."/>
            <person name="Liimatainen K."/>
            <person name="Lipzen A."/>
            <person name="Lukacs Z."/>
            <person name="Mihaltcheva S."/>
            <person name="Morgado L.N."/>
            <person name="Niskanen T."/>
            <person name="Noordeloos M.E."/>
            <person name="Ohm R.A."/>
            <person name="Ortiz-Santana B."/>
            <person name="Ovrebo C."/>
            <person name="Racz N."/>
            <person name="Riley R."/>
            <person name="Savchenko A."/>
            <person name="Shiryaev A."/>
            <person name="Soop K."/>
            <person name="Spirin V."/>
            <person name="Szebenyi C."/>
            <person name="Tomsovsky M."/>
            <person name="Tulloss R.E."/>
            <person name="Uehling J."/>
            <person name="Grigoriev I.V."/>
            <person name="Vagvolgyi C."/>
            <person name="Papp T."/>
            <person name="Martin F.M."/>
            <person name="Miettinen O."/>
            <person name="Hibbett D.S."/>
            <person name="Nagy L.G."/>
        </authorList>
    </citation>
    <scope>NUCLEOTIDE SEQUENCE [LARGE SCALE GENOMIC DNA]</scope>
    <source>
        <strain evidence="1 2">FP101781</strain>
    </source>
</reference>
<gene>
    <name evidence="1" type="ORF">FA13DRAFT_1738433</name>
</gene>
<keyword evidence="2" id="KW-1185">Reference proteome</keyword>
<protein>
    <submittedName>
        <fullName evidence="1">Uncharacterized protein</fullName>
    </submittedName>
</protein>
<dbReference type="AlphaFoldDB" id="A0A4Y7STT7"/>
<proteinExistence type="predicted"/>
<name>A0A4Y7STT7_COPMI</name>
<dbReference type="Proteomes" id="UP000298030">
    <property type="component" value="Unassembled WGS sequence"/>
</dbReference>
<evidence type="ECO:0000313" key="1">
    <source>
        <dbReference type="EMBL" id="TEB25277.1"/>
    </source>
</evidence>
<organism evidence="1 2">
    <name type="scientific">Coprinellus micaceus</name>
    <name type="common">Glistening ink-cap mushroom</name>
    <name type="synonym">Coprinus micaceus</name>
    <dbReference type="NCBI Taxonomy" id="71717"/>
    <lineage>
        <taxon>Eukaryota</taxon>
        <taxon>Fungi</taxon>
        <taxon>Dikarya</taxon>
        <taxon>Basidiomycota</taxon>
        <taxon>Agaricomycotina</taxon>
        <taxon>Agaricomycetes</taxon>
        <taxon>Agaricomycetidae</taxon>
        <taxon>Agaricales</taxon>
        <taxon>Agaricineae</taxon>
        <taxon>Psathyrellaceae</taxon>
        <taxon>Coprinellus</taxon>
    </lineage>
</organism>
<evidence type="ECO:0000313" key="2">
    <source>
        <dbReference type="Proteomes" id="UP000298030"/>
    </source>
</evidence>
<comment type="caution">
    <text evidence="1">The sequence shown here is derived from an EMBL/GenBank/DDBJ whole genome shotgun (WGS) entry which is preliminary data.</text>
</comment>